<organism evidence="1 2">
    <name type="scientific">Aristolochia fimbriata</name>
    <name type="common">White veined hardy Dutchman's pipe vine</name>
    <dbReference type="NCBI Taxonomy" id="158543"/>
    <lineage>
        <taxon>Eukaryota</taxon>
        <taxon>Viridiplantae</taxon>
        <taxon>Streptophyta</taxon>
        <taxon>Embryophyta</taxon>
        <taxon>Tracheophyta</taxon>
        <taxon>Spermatophyta</taxon>
        <taxon>Magnoliopsida</taxon>
        <taxon>Magnoliidae</taxon>
        <taxon>Piperales</taxon>
        <taxon>Aristolochiaceae</taxon>
        <taxon>Aristolochia</taxon>
    </lineage>
</organism>
<proteinExistence type="predicted"/>
<comment type="caution">
    <text evidence="1">The sequence shown here is derived from an EMBL/GenBank/DDBJ whole genome shotgun (WGS) entry which is preliminary data.</text>
</comment>
<evidence type="ECO:0000313" key="2">
    <source>
        <dbReference type="Proteomes" id="UP000825729"/>
    </source>
</evidence>
<keyword evidence="2" id="KW-1185">Reference proteome</keyword>
<protein>
    <submittedName>
        <fullName evidence="1">Uncharacterized protein</fullName>
    </submittedName>
</protein>
<dbReference type="Proteomes" id="UP000825729">
    <property type="component" value="Unassembled WGS sequence"/>
</dbReference>
<name>A0AAV7E4Z5_ARIFI</name>
<gene>
    <name evidence="1" type="ORF">H6P81_015209</name>
</gene>
<sequence length="140" mass="15753">MEKLEAQIIETVNVKSGSGTEYSDDPKSHLNRAMEEGTRQIQIVIYVCIDTVLMEGNKWKNRRSCANGERAAPATESTVERRIAAALGEGASLITDLNGREEHYRVRENAQTTKLCRKGRNSQELESERRVFIPSSDKVQ</sequence>
<dbReference type="EMBL" id="JAINDJ010000006">
    <property type="protein sequence ID" value="KAG9443869.1"/>
    <property type="molecule type" value="Genomic_DNA"/>
</dbReference>
<accession>A0AAV7E4Z5</accession>
<evidence type="ECO:0000313" key="1">
    <source>
        <dbReference type="EMBL" id="KAG9443869.1"/>
    </source>
</evidence>
<dbReference type="AlphaFoldDB" id="A0AAV7E4Z5"/>
<reference evidence="1 2" key="1">
    <citation type="submission" date="2021-07" db="EMBL/GenBank/DDBJ databases">
        <title>The Aristolochia fimbriata genome: insights into angiosperm evolution, floral development and chemical biosynthesis.</title>
        <authorList>
            <person name="Jiao Y."/>
        </authorList>
    </citation>
    <scope>NUCLEOTIDE SEQUENCE [LARGE SCALE GENOMIC DNA]</scope>
    <source>
        <strain evidence="1">IBCAS-2021</strain>
        <tissue evidence="1">Leaf</tissue>
    </source>
</reference>